<proteinExistence type="predicted"/>
<evidence type="ECO:0000313" key="2">
    <source>
        <dbReference type="Proteomes" id="UP000011529"/>
    </source>
</evidence>
<name>M2AWG8_9BACT</name>
<keyword evidence="2" id="KW-1185">Reference proteome</keyword>
<accession>M2AWG8</accession>
<dbReference type="EMBL" id="ANMO01000216">
    <property type="protein sequence ID" value="EMB14344.1"/>
    <property type="molecule type" value="Genomic_DNA"/>
</dbReference>
<reference evidence="1" key="2">
    <citation type="journal article" date="2013" name="Mar. Genomics">
        <title>Expression of sulfatases in Rhodopirellula baltica and the diversity of sulfatases in the genus Rhodopirellula.</title>
        <authorList>
            <person name="Wegner C.E."/>
            <person name="Richter-Heitmann T."/>
            <person name="Klindworth A."/>
            <person name="Klockow C."/>
            <person name="Richter M."/>
            <person name="Achstetter T."/>
            <person name="Glockner F.O."/>
            <person name="Harder J."/>
        </authorList>
    </citation>
    <scope>NUCLEOTIDE SEQUENCE [LARGE SCALE GENOMIC DNA]</scope>
    <source>
        <strain evidence="1">6C</strain>
    </source>
</reference>
<dbReference type="PATRIC" id="fig|1263867.3.peg.5118"/>
<organism evidence="1 2">
    <name type="scientific">Rhodopirellula europaea 6C</name>
    <dbReference type="NCBI Taxonomy" id="1263867"/>
    <lineage>
        <taxon>Bacteria</taxon>
        <taxon>Pseudomonadati</taxon>
        <taxon>Planctomycetota</taxon>
        <taxon>Planctomycetia</taxon>
        <taxon>Pirellulales</taxon>
        <taxon>Pirellulaceae</taxon>
        <taxon>Rhodopirellula</taxon>
    </lineage>
</organism>
<dbReference type="Proteomes" id="UP000011529">
    <property type="component" value="Unassembled WGS sequence"/>
</dbReference>
<sequence>MQNAPIWSRSSTANHSRSGPWQIPWAAVWKSASENIDLRRTTEGFYDAALNEASDALKWI</sequence>
<reference evidence="1" key="1">
    <citation type="submission" date="2012-11" db="EMBL/GenBank/DDBJ databases">
        <title>Permanent draft genomes of Rhodopirellula europaea strain SH398 and 6C.</title>
        <authorList>
            <person name="Richter M."/>
            <person name="Richter-Heitmann T."/>
            <person name="Frank C."/>
            <person name="Harder J."/>
            <person name="Glockner F.O."/>
        </authorList>
    </citation>
    <scope>NUCLEOTIDE SEQUENCE</scope>
    <source>
        <strain evidence="1">6C</strain>
    </source>
</reference>
<dbReference type="AlphaFoldDB" id="M2AWG8"/>
<protein>
    <submittedName>
        <fullName evidence="1">Uncharacterized protein</fullName>
    </submittedName>
</protein>
<gene>
    <name evidence="1" type="ORF">RE6C_04766</name>
</gene>
<evidence type="ECO:0000313" key="1">
    <source>
        <dbReference type="EMBL" id="EMB14344.1"/>
    </source>
</evidence>
<comment type="caution">
    <text evidence="1">The sequence shown here is derived from an EMBL/GenBank/DDBJ whole genome shotgun (WGS) entry which is preliminary data.</text>
</comment>